<dbReference type="Pfam" id="PF02311">
    <property type="entry name" value="AraC_binding"/>
    <property type="match status" value="1"/>
</dbReference>
<dbReference type="Proteomes" id="UP000199532">
    <property type="component" value="Unassembled WGS sequence"/>
</dbReference>
<dbReference type="SUPFAM" id="SSF51215">
    <property type="entry name" value="Regulatory protein AraC"/>
    <property type="match status" value="1"/>
</dbReference>
<dbReference type="PANTHER" id="PTHR43280">
    <property type="entry name" value="ARAC-FAMILY TRANSCRIPTIONAL REGULATOR"/>
    <property type="match status" value="1"/>
</dbReference>
<dbReference type="InterPro" id="IPR037923">
    <property type="entry name" value="HTH-like"/>
</dbReference>
<evidence type="ECO:0000259" key="4">
    <source>
        <dbReference type="PROSITE" id="PS01124"/>
    </source>
</evidence>
<dbReference type="OrthoDB" id="9793451at2"/>
<feature type="domain" description="HTH araC/xylS-type" evidence="4">
    <location>
        <begin position="192"/>
        <end position="290"/>
    </location>
</feature>
<evidence type="ECO:0000256" key="3">
    <source>
        <dbReference type="ARBA" id="ARBA00023163"/>
    </source>
</evidence>
<gene>
    <name evidence="5" type="ORF">SAMN04487995_6190</name>
</gene>
<dbReference type="SUPFAM" id="SSF46689">
    <property type="entry name" value="Homeodomain-like"/>
    <property type="match status" value="1"/>
</dbReference>
<evidence type="ECO:0000256" key="1">
    <source>
        <dbReference type="ARBA" id="ARBA00023015"/>
    </source>
</evidence>
<dbReference type="AlphaFoldDB" id="A0A1H7B8W9"/>
<reference evidence="5 6" key="1">
    <citation type="submission" date="2016-10" db="EMBL/GenBank/DDBJ databases">
        <authorList>
            <person name="de Groot N.N."/>
        </authorList>
    </citation>
    <scope>NUCLEOTIDE SEQUENCE [LARGE SCALE GENOMIC DNA]</scope>
    <source>
        <strain evidence="5 6">DSM 19938</strain>
    </source>
</reference>
<organism evidence="5 6">
    <name type="scientific">Dyadobacter koreensis</name>
    <dbReference type="NCBI Taxonomy" id="408657"/>
    <lineage>
        <taxon>Bacteria</taxon>
        <taxon>Pseudomonadati</taxon>
        <taxon>Bacteroidota</taxon>
        <taxon>Cytophagia</taxon>
        <taxon>Cytophagales</taxon>
        <taxon>Spirosomataceae</taxon>
        <taxon>Dyadobacter</taxon>
    </lineage>
</organism>
<dbReference type="InterPro" id="IPR003313">
    <property type="entry name" value="AraC-bd"/>
</dbReference>
<dbReference type="InterPro" id="IPR018060">
    <property type="entry name" value="HTH_AraC"/>
</dbReference>
<dbReference type="EMBL" id="FNXY01000015">
    <property type="protein sequence ID" value="SEJ73596.1"/>
    <property type="molecule type" value="Genomic_DNA"/>
</dbReference>
<dbReference type="PROSITE" id="PS01124">
    <property type="entry name" value="HTH_ARAC_FAMILY_2"/>
    <property type="match status" value="1"/>
</dbReference>
<dbReference type="Gene3D" id="1.10.10.60">
    <property type="entry name" value="Homeodomain-like"/>
    <property type="match status" value="1"/>
</dbReference>
<keyword evidence="3" id="KW-0804">Transcription</keyword>
<evidence type="ECO:0000313" key="5">
    <source>
        <dbReference type="EMBL" id="SEJ73596.1"/>
    </source>
</evidence>
<dbReference type="GO" id="GO:0043565">
    <property type="term" value="F:sequence-specific DNA binding"/>
    <property type="evidence" value="ECO:0007669"/>
    <property type="project" value="InterPro"/>
</dbReference>
<keyword evidence="2 5" id="KW-0238">DNA-binding</keyword>
<evidence type="ECO:0000256" key="2">
    <source>
        <dbReference type="ARBA" id="ARBA00023125"/>
    </source>
</evidence>
<sequence length="294" mass="34369">MKSIQRYHFFKGKYGKDLLVDLVTLSELNKYLEVTPTHRLTYYDITFITEGSEIISLNQKRLFVQPGDVICSLPGEVWSWPEHTSMQGFALLFEEDFLLSFFQDKHLLKKIKYLHSDRLFSVLRPGDQSFGKLVQYLDQIRIELQTGIDSNEHVLRALVYLILGLLEKAEQVQMDADPANEQFEQFGNRHLQAFIKLVDQHYLDEREVVFYADKLSITTNYLNRITKEILGSTAKRYILNKIIQEAKNLLSYTSLSVAQISDELKFDAPSYFVRLFRKYAAMTPKQFRDGNDRI</sequence>
<accession>A0A1H7B8W9</accession>
<dbReference type="STRING" id="408657.SAMN04487995_6190"/>
<keyword evidence="6" id="KW-1185">Reference proteome</keyword>
<dbReference type="InterPro" id="IPR009057">
    <property type="entry name" value="Homeodomain-like_sf"/>
</dbReference>
<dbReference type="Pfam" id="PF12833">
    <property type="entry name" value="HTH_18"/>
    <property type="match status" value="1"/>
</dbReference>
<name>A0A1H7B8W9_9BACT</name>
<keyword evidence="1" id="KW-0805">Transcription regulation</keyword>
<dbReference type="PANTHER" id="PTHR43280:SF32">
    <property type="entry name" value="TRANSCRIPTIONAL REGULATORY PROTEIN"/>
    <property type="match status" value="1"/>
</dbReference>
<dbReference type="RefSeq" id="WP_090342586.1">
    <property type="nucleotide sequence ID" value="NZ_FNXY01000015.1"/>
</dbReference>
<dbReference type="GO" id="GO:0003700">
    <property type="term" value="F:DNA-binding transcription factor activity"/>
    <property type="evidence" value="ECO:0007669"/>
    <property type="project" value="InterPro"/>
</dbReference>
<evidence type="ECO:0000313" key="6">
    <source>
        <dbReference type="Proteomes" id="UP000199532"/>
    </source>
</evidence>
<proteinExistence type="predicted"/>
<dbReference type="SMART" id="SM00342">
    <property type="entry name" value="HTH_ARAC"/>
    <property type="match status" value="1"/>
</dbReference>
<protein>
    <submittedName>
        <fullName evidence="5">AraC-type DNA-binding protein</fullName>
    </submittedName>
</protein>